<evidence type="ECO:0000256" key="2">
    <source>
        <dbReference type="ARBA" id="ARBA00004496"/>
    </source>
</evidence>
<evidence type="ECO:0000256" key="5">
    <source>
        <dbReference type="ARBA" id="ARBA00022490"/>
    </source>
</evidence>
<feature type="domain" description="Carrier" evidence="16">
    <location>
        <begin position="2459"/>
        <end position="2536"/>
    </location>
</feature>
<evidence type="ECO:0000256" key="14">
    <source>
        <dbReference type="RuleBase" id="RU003707"/>
    </source>
</evidence>
<dbReference type="InterPro" id="IPR013968">
    <property type="entry name" value="PKS_KR"/>
</dbReference>
<comment type="cofactor">
    <cofactor evidence="1">
        <name>pantetheine 4'-phosphate</name>
        <dbReference type="ChEBI" id="CHEBI:47942"/>
    </cofactor>
</comment>
<dbReference type="InterPro" id="IPR020807">
    <property type="entry name" value="PKS_DH"/>
</dbReference>
<evidence type="ECO:0000256" key="9">
    <source>
        <dbReference type="ARBA" id="ARBA00022857"/>
    </source>
</evidence>
<dbReference type="Gene3D" id="3.40.50.720">
    <property type="entry name" value="NAD(P)-binding Rossmann-like Domain"/>
    <property type="match status" value="2"/>
</dbReference>
<dbReference type="SMART" id="SM00825">
    <property type="entry name" value="PKS_KS"/>
    <property type="match status" value="3"/>
</dbReference>
<dbReference type="PROSITE" id="PS00166">
    <property type="entry name" value="ENOYL_COA_HYDRATASE"/>
    <property type="match status" value="1"/>
</dbReference>
<evidence type="ECO:0000256" key="15">
    <source>
        <dbReference type="SAM" id="MobiDB-lite"/>
    </source>
</evidence>
<keyword evidence="8" id="KW-0677">Repeat</keyword>
<dbReference type="GO" id="GO:0005886">
    <property type="term" value="C:plasma membrane"/>
    <property type="evidence" value="ECO:0007669"/>
    <property type="project" value="TreeGrafter"/>
</dbReference>
<dbReference type="Gene3D" id="1.10.1200.10">
    <property type="entry name" value="ACP-like"/>
    <property type="match status" value="4"/>
</dbReference>
<dbReference type="PROSITE" id="PS50075">
    <property type="entry name" value="CARRIER"/>
    <property type="match status" value="4"/>
</dbReference>
<feature type="region of interest" description="N-terminal hotdog fold" evidence="13">
    <location>
        <begin position="3211"/>
        <end position="3332"/>
    </location>
</feature>
<dbReference type="Pfam" id="PF22336">
    <property type="entry name" value="RhiE-like_linker"/>
    <property type="match status" value="3"/>
</dbReference>
<evidence type="ECO:0000256" key="13">
    <source>
        <dbReference type="PROSITE-ProRule" id="PRU01363"/>
    </source>
</evidence>
<evidence type="ECO:0000259" key="18">
    <source>
        <dbReference type="PROSITE" id="PS52019"/>
    </source>
</evidence>
<keyword evidence="9" id="KW-0521">NADP</keyword>
<dbReference type="Gene3D" id="3.90.226.10">
    <property type="entry name" value="2-enoyl-CoA Hydratase, Chain A, domain 1"/>
    <property type="match status" value="3"/>
</dbReference>
<dbReference type="PROSITE" id="PS00606">
    <property type="entry name" value="KS3_1"/>
    <property type="match status" value="2"/>
</dbReference>
<dbReference type="Gene3D" id="6.20.390.20">
    <property type="match status" value="1"/>
</dbReference>
<dbReference type="SMART" id="SM01294">
    <property type="entry name" value="PKS_PP_betabranch"/>
    <property type="match status" value="2"/>
</dbReference>
<feature type="domain" description="Carrier" evidence="16">
    <location>
        <begin position="3997"/>
        <end position="4071"/>
    </location>
</feature>
<evidence type="ECO:0000256" key="1">
    <source>
        <dbReference type="ARBA" id="ARBA00001957"/>
    </source>
</evidence>
<evidence type="ECO:0000256" key="12">
    <source>
        <dbReference type="ARBA" id="ARBA00054155"/>
    </source>
</evidence>
<dbReference type="GO" id="GO:0006633">
    <property type="term" value="P:fatty acid biosynthetic process"/>
    <property type="evidence" value="ECO:0007669"/>
    <property type="project" value="InterPro"/>
</dbReference>
<dbReference type="InterPro" id="IPR009081">
    <property type="entry name" value="PP-bd_ACP"/>
</dbReference>
<reference evidence="19" key="1">
    <citation type="submission" date="2021-01" db="EMBL/GenBank/DDBJ databases">
        <title>Fulvivirga kasyanovii gen. nov., sp nov., a novel member of the phylum Bacteroidetes isolated from seawater in a mussel farm.</title>
        <authorList>
            <person name="Zhao L.-H."/>
            <person name="Wang Z.-J."/>
        </authorList>
    </citation>
    <scope>NUCLEOTIDE SEQUENCE</scope>
    <source>
        <strain evidence="19">29W222</strain>
    </source>
</reference>
<keyword evidence="10" id="KW-0511">Multifunctional enzyme</keyword>
<dbReference type="FunFam" id="1.10.1200.10:FF:000019">
    <property type="entry name" value="Phenolpthiocerol synthesis type-I polyketide synthase PPSA"/>
    <property type="match status" value="1"/>
</dbReference>
<dbReference type="EMBL" id="JAEUGD010000067">
    <property type="protein sequence ID" value="MBL6449563.1"/>
    <property type="molecule type" value="Genomic_DNA"/>
</dbReference>
<dbReference type="Pfam" id="PF02801">
    <property type="entry name" value="Ketoacyl-synt_C"/>
    <property type="match status" value="3"/>
</dbReference>
<feature type="compositionally biased region" description="Basic and acidic residues" evidence="15">
    <location>
        <begin position="574"/>
        <end position="587"/>
    </location>
</feature>
<dbReference type="SUPFAM" id="SSF51735">
    <property type="entry name" value="NAD(P)-binding Rossmann-fold domains"/>
    <property type="match status" value="2"/>
</dbReference>
<dbReference type="GO" id="GO:0004312">
    <property type="term" value="F:fatty acid synthase activity"/>
    <property type="evidence" value="ECO:0007669"/>
    <property type="project" value="TreeGrafter"/>
</dbReference>
<dbReference type="InterPro" id="IPR020806">
    <property type="entry name" value="PKS_PP-bd"/>
</dbReference>
<feature type="domain" description="Carrier" evidence="16">
    <location>
        <begin position="482"/>
        <end position="558"/>
    </location>
</feature>
<evidence type="ECO:0000256" key="8">
    <source>
        <dbReference type="ARBA" id="ARBA00022737"/>
    </source>
</evidence>
<dbReference type="PROSITE" id="PS52019">
    <property type="entry name" value="PKS_MFAS_DH"/>
    <property type="match status" value="2"/>
</dbReference>
<keyword evidence="6" id="KW-0597">Phosphoprotein</keyword>
<dbReference type="Pfam" id="PF14765">
    <property type="entry name" value="PS-DH"/>
    <property type="match status" value="2"/>
</dbReference>
<feature type="region of interest" description="C-terminal hotdog fold" evidence="13">
    <location>
        <begin position="1351"/>
        <end position="1494"/>
    </location>
</feature>
<dbReference type="InterPro" id="IPR042104">
    <property type="entry name" value="PKS_dehydratase_sf"/>
</dbReference>
<dbReference type="GO" id="GO:0004315">
    <property type="term" value="F:3-oxoacyl-[acyl-carrier-protein] synthase activity"/>
    <property type="evidence" value="ECO:0007669"/>
    <property type="project" value="InterPro"/>
</dbReference>
<feature type="domain" description="PKS/mFAS DH" evidence="18">
    <location>
        <begin position="1206"/>
        <end position="1494"/>
    </location>
</feature>
<dbReference type="SMART" id="SM00826">
    <property type="entry name" value="PKS_DH"/>
    <property type="match status" value="2"/>
</dbReference>
<gene>
    <name evidence="19" type="ORF">JMN32_24840</name>
</gene>
<dbReference type="InterPro" id="IPR057326">
    <property type="entry name" value="KR_dom"/>
</dbReference>
<dbReference type="PROSITE" id="PS52004">
    <property type="entry name" value="KS3_2"/>
    <property type="match status" value="3"/>
</dbReference>
<sequence>MKENLKKIFQDISRGKLTQIEALEKIKAIKQQEQGKTEGTLLSSPVWEAGAVSSANQVEYAQKHVILCELPEVNGKTLETSLPGSQVLTLQAAAQANIADKYENYALACFEYIKQILSNKPQGKILIQVAIGGEAEQVIFAGLSGLLKTAGLENPKVIGQVIITQPQVKADQLIAQLKENQPNPQDHILKYEQGTRYVLKREEVEASQVSPKVVFKDQGVYLITGGMGGLGILFAKEILKQTTQSRIILTGRTALTAERKKVLDALPALNNKVEYHQLDLNSADQVNKLVGKINREGKTLNGIIHCAGMTADNFIIKKSGDEFSKVLAPKVAGTFNLDEASKDLDLDFVVLFSSIASLLGNVGQADYAAANGFMDQFAVYRNQLVNAGQRQGQTLSINWPLWQEGGMQIDQANQEILKQTMDVQPLETITGMHAFYCSLELGQDQVLVARGKMPQQLNGAEEATAKVEKQPATTQVATNTDNLFEETEQYLCQEFSSLLKMASHKIDPQAPLENYGIDSILAMKFTGQLEKTFGSLSKTLFFEYQTIRELTEYFVKSHAAQLAAIFNTVTDSTEKSVEVKSQPERRAPQKLTSGKRFTRPRPFEGQPKSVRPVNDDPIAIVGLSGRYPEASNIEAFWDNLRDGKDCIIEVPKERWDWREYYSEDRTKSGHHYSKWGGFIEGVDEFDPRFFNIAPREAASIDPQERLFLQHAYMAVEDAGYTRSSLQIPHKKGLAGQVGVYAGVMYGEYNLSGSLASIANRVSYVLNLHGPSITLDTMCSSSLTAIHLACQDLKAGLTDLAIAGGVNVSVHPNKYLMLSTGQFISSDGHCQSFGEGGDGYIPGEGVGAVVLKRLSEAKKDGNHIYGIIRGSSLNHGGKTNGYSVPNPKAQANVISHALSEAGVEPRHISYIEAHGTGTKLGDPIEISALTKAFHQDNQDTAYCQLGSAKSNIGHCESAAGIAGVTKILLQMKHRKIVPSLHSKRLNPHIDFEKTPFTVNQTLRDWDQPVVEGKVLPRIAGISSFGAGGSNAHIIIQEYTEAERPVSLNGATKDIIVPMSARTAGQLKQKAQDLLEFIRTSTQQNKPIDLSSMAYTLQVGREAMDERLGFIVTSISQLEEKLQAYTEDKPVDGLYQGKVKRDAAYDANMQQTVDEWITSKQLFQLLDAWVKGTELDWNKLYSNAKPKLISLPVYPFARERYWIDVTATSQAPNRLAAVALHPLLHRNISNLSEQGFSSTFSGDEFFVTNSGKKGLPEVTYLEMARVAISQAMPVQEEPYILELHNTVWAGPANIEESKPVNIALLAQTQEAVNFEIYSPETEEDTVYCQGQAVISREATPSALDIAQLRRQLNGTQWASTDVYSAFGRMGLAYASTYQSLAAIQQGNGQLLASLSLPDALEETQNDFQLHPTLVDGALQAGMALMADFNQPSAKALLPGSIDTLRIIGNCAGEMFAWVRYSADRAKADIDLCDAHGNVAIQMLGVHYQEEAVTSVTSEQSQPKERPVATEAATPASAPVQTAPKQIQLMPQVSKTSTGEPVFQQIAHVILEKPTNVSLVIPQALKAKDMSQPVQGKGVVSLADTSSVSQPEQKSKATVATFVKLFDHGNGLYSIDIDALANYNTLSRDLVEQLLRALDFVKEASSAKVLMLRGTGSVFLHGGREEYNEAIKQKLYPSIASFPYPIIAVMQGGATGAGFLVGALCDFMICSLESKYSYTDHEEGLFPSSNEELLFKERFGEALAGDFLYQSTVSTGKEMKAKGWSCPILSTDEVEAYAMELASDLSAKSQISLSLLKQHLGRHIQALVEKLTVIKIADSESKATKKNGITSSSKLMKLEDSAEHVLTISIKKSRKKDKLKDIASGLDEIFDQVRKGAYYKVIVLASEDTGFITTTGKAEEVDEVLALQKLVLEAPVPVIAAIGAEAKGSAWLIAQSCDSCIYNEEGAYSLENILQIPKLAKQAALIFANRLGNYACKELLFAIKTYSGAELMQLSGAVAIAEKEEVLTRAVALAGSWARLSWAAVTSWKKERATVLANEINQLPEWLKVEEKSSKALPESPAAIELKSEVIKATIHPEGVVEVKMEDRDAKNMFSEAFIGGMKEIFAHIDQSDAYKAVVFTGYDSYFASGGTKESLLAIQEGKAKFTDTKIFQLAMECKVPVIAAMQGHAIGAGWSMGMFADFMLFSEESHYVSPYMNYGFTPGAAATLIFPDKTGYDLSRETLLTANEYAGRDLKRKGLLLPVLSRKDVNEAALTLAKQIAQNPRSGLVAAKQQLTRHLKDLLEETYSRELAMHEKTFVGQADTLKQIESNFYSEEGTAQVQAVPVTENATTPEPQKTSQNQDALPGIISSLKKLLAKELHLEIDEIDENSQFVDLGLDSIVGVTFIRKINDKYGTSLQATIVYSYSTLAKLADHVKEEAEKLGTIVSQPEVPATSEVQIETPVQTQIDTQPVVDTQPVTDALPGIISSLKKLLAKELHLEESEIDENSQFVDLGLDSIVGVTFIRKINDKYNTSLQATIVYSHSTIAKLSEHVKEEAEKQGTLIAAPVAPVAPAPVNTPSEAPKKVTSVPVVRKKLISWRNKSALRTNQATKSTYQSQPIAVIGMAGQFPEAKNIEAFWQNIAEGKNCISEISQKRWSMDGFFQEGEAAPGKSYSKWMGALEEYDLFDPLFFNISPSEAESMDPQQRLFLQACWHTIENAGYDPQMLSGSKCGVFVGCAAGDYLQQSKKHQLSAQGFTGAASSILAARISYFLNLQGPCISIDTACSSSLVAIANACDSLISGSSNVALAGGVYVMTTPSMHIMSSQSGMLSPDGRCYTFDQRANGFVPGEGVGAVMLKRLEDAERDDDNILGVIHGWGINQDGKTNGITAPNTESQTLLEQQVYDQFNIDPTGIQMIEAHGTGTKLGDPIEVEGLRRSFKKYTQEEEYCALGSVKSNIGHCLTAAGVAGTIKVLMAMKHRQLPPTINFEQLNEHISLKDSPFYVNTQLKDWSVKSTERRQAAISAFGFSGTNAHVVMGEYIPQTSVKRPVQVITQNSELMIPLSAKSEEQLKQKATDLLEFIGKTPEEVDLTALAYTLQVGREAMDHRLGLMAANTNQLAEKLQAWLSEEDDIESVYQGHVKRSKEGISIISNDADMKETIIGKYIGQKKLSKLLELWVKGLDLDWLKLYGEIKPKRISLPLYPFAKERYWIEKTADQEVKAIGKTTEVLHPMLHRNTSDLHQQSYSTVFSQEDDFVRDYAIGDNQVIPGMTCLEMARAAMVLADAPQDNHATVELNHISWIQPIVMEESREVSIALFANDTEEIDFEIFSTEAGQEMAHFQGQARYGTPLNRKLNIAQLKTEMNAASGSDGLYASLNRMGFKYGAAHKGIKAVYRGANQLLAELNLPAINEQNSMILHPSVMEGVLQACTSLVADKNAVEQSLFPAALDTLRIGSACTNDMAVWVRSEVQGANIKLDIDLIDQQGNVCVEMRGFALQNFAVGEALANTIETYDTVPSHTEEASQPLFFTEYWEDKPLTSNGVQPDSKQAIVFADEALQKQLTTGDSASIWTSAVFVQQGKKFSEKADNTYACRFNHASDIQKVLNAVNEKFGEPISLVYTWAKGQKEAGIHALFSLFKAIKTFNRPIDITLIGHYDPSIADSCWDYSWIGFERSLKLVLPNVKVSLLYTDTSTVTAQQLLEAMHHPGITWHQGQRRFALSVKSAERIVKDQQPVLKKHGSYLITGGIGKLGFSFAQYLAKEYQANLILMGRSPLTSSIEEKIEELKKAGAKEVRYDAVDISDEKALIAWEKNLSFDLSGVIHAAGVEGTQLFYEKTTKSINEVLQPKSMGTVLLSDVLSQHPLNFVCYFSSSAALLGDFGSCDYSIANRFQMAYAQYRQQNEQAKGRSIVINWPFWKDGGMGKGDAEQAAFYLKSSGQDVLETAEGLEIWHDLIRFGETQTLVLKGKPNRLEQFLHRIYEADQQKSSATSTVKAENLPSHMGKGWKVQYQDLSIKECAYTDLTRLVSVSLKIPTTKLDGVTNLADYGFDSISLTTFAKQLKEHFALEVTPALFYNYSTIEKLSGYFAEEYQAHMEEFYSKPQREVNDAEKQIPVTKPVMNRGSLRKRFLQNSSNGRSYAARQEQEPIAIIGMSGRFPKADTVDELWSLLEKGESGISEVPLSRWDWRDYFTAPGHSGNKISTNKGGFINNIDEFDPLFFEITPREAEATDPGQRMLLMEAYKAIEDAQINPSSLRGTPVGVFMGMEESQYDALIADEQGVGNSGNAMISSRLSYFLDLHGPTIATNTACSSGLVALHQAITSLRNGECESALVAGISSLILSPKFYEKMSQAGMLSQDGQCFSFAKKANGIGASEAVVVLMLKPLSAAIEAGNPIYGTIKASGINFDGKTNGVTAPNGKSQEELIKRIYTNNNINPQDISHIVAHGTGTKLGDPIEINALNDAFKKLSNGQTLSGKCAVTSCKSNLGHTMAASGLVSVVSMLKGLQHNKIPATINCEDENDYISWKDSPFYINKTTRKWDREDDKPRMGGVSSFGRSGTNAHVVVEEYLPPVPSQPVTIAHPDDGSQVIIALSAKTDEQLDQKVGDLLNFIHKADEDIDLLALAYSLQTSREAMEVRLGIIVSSIEELVDKLQAYRKAEKGIEGVYQGEVKHHDTSVSIFNVDADLQETIDKWINNKKLSKLLELWVKGLELDWNKLYGEAKPQRIGLPKYPFAKERYWIRKNTTKQVKETHMEEVGKNYEVMEDLINQIESESIETDEAVSLLKNIAYTK</sequence>
<comment type="catalytic activity">
    <reaction evidence="11">
        <text>a (3S)-3-hydroxyacyl-CoA + NAD(+) = a 3-oxoacyl-CoA + NADH + H(+)</text>
        <dbReference type="Rhea" id="RHEA:22432"/>
        <dbReference type="ChEBI" id="CHEBI:15378"/>
        <dbReference type="ChEBI" id="CHEBI:57318"/>
        <dbReference type="ChEBI" id="CHEBI:57540"/>
        <dbReference type="ChEBI" id="CHEBI:57945"/>
        <dbReference type="ChEBI" id="CHEBI:90726"/>
        <dbReference type="EC" id="1.1.1.35"/>
    </reaction>
</comment>
<dbReference type="GO" id="GO:0031177">
    <property type="term" value="F:phosphopantetheine binding"/>
    <property type="evidence" value="ECO:0007669"/>
    <property type="project" value="InterPro"/>
</dbReference>
<dbReference type="GO" id="GO:0071770">
    <property type="term" value="P:DIM/DIP cell wall layer assembly"/>
    <property type="evidence" value="ECO:0007669"/>
    <property type="project" value="TreeGrafter"/>
</dbReference>
<feature type="domain" description="Ketosynthase family 3 (KS3)" evidence="17">
    <location>
        <begin position="4125"/>
        <end position="4548"/>
    </location>
</feature>
<dbReference type="InterPro" id="IPR049900">
    <property type="entry name" value="PKS_mFAS_DH"/>
</dbReference>
<evidence type="ECO:0000259" key="17">
    <source>
        <dbReference type="PROSITE" id="PS52004"/>
    </source>
</evidence>
<dbReference type="NCBIfam" id="NF005496">
    <property type="entry name" value="PRK07110.1"/>
    <property type="match status" value="1"/>
</dbReference>
<keyword evidence="7" id="KW-0808">Transferase</keyword>
<evidence type="ECO:0000256" key="6">
    <source>
        <dbReference type="ARBA" id="ARBA00022553"/>
    </source>
</evidence>
<comment type="function">
    <text evidence="12">Involved in production of the polyketide antibiotic thailandamide.</text>
</comment>
<dbReference type="Gene3D" id="3.40.47.10">
    <property type="match status" value="3"/>
</dbReference>
<dbReference type="Pfam" id="PF21089">
    <property type="entry name" value="PKS_DH_N"/>
    <property type="match status" value="2"/>
</dbReference>
<dbReference type="InterPro" id="IPR036736">
    <property type="entry name" value="ACP-like_sf"/>
</dbReference>
<keyword evidence="20" id="KW-1185">Reference proteome</keyword>
<dbReference type="Pfam" id="PF00550">
    <property type="entry name" value="PP-binding"/>
    <property type="match status" value="4"/>
</dbReference>
<feature type="region of interest" description="Disordered" evidence="15">
    <location>
        <begin position="1492"/>
        <end position="1522"/>
    </location>
</feature>
<dbReference type="SUPFAM" id="SSF52096">
    <property type="entry name" value="ClpP/crotonase"/>
    <property type="match status" value="3"/>
</dbReference>
<dbReference type="Proteomes" id="UP000614216">
    <property type="component" value="Unassembled WGS sequence"/>
</dbReference>
<feature type="region of interest" description="C-terminal hotdog fold" evidence="13">
    <location>
        <begin position="3345"/>
        <end position="3486"/>
    </location>
</feature>
<evidence type="ECO:0000259" key="16">
    <source>
        <dbReference type="PROSITE" id="PS50075"/>
    </source>
</evidence>
<dbReference type="InterPro" id="IPR029045">
    <property type="entry name" value="ClpP/crotonase-like_dom_sf"/>
</dbReference>
<feature type="region of interest" description="Disordered" evidence="15">
    <location>
        <begin position="574"/>
        <end position="610"/>
    </location>
</feature>
<dbReference type="InterPro" id="IPR016039">
    <property type="entry name" value="Thiolase-like"/>
</dbReference>
<dbReference type="GO" id="GO:0005737">
    <property type="term" value="C:cytoplasm"/>
    <property type="evidence" value="ECO:0007669"/>
    <property type="project" value="UniProtKB-SubCell"/>
</dbReference>
<evidence type="ECO:0000256" key="3">
    <source>
        <dbReference type="ARBA" id="ARBA00004792"/>
    </source>
</evidence>
<evidence type="ECO:0000256" key="10">
    <source>
        <dbReference type="ARBA" id="ARBA00023268"/>
    </source>
</evidence>
<dbReference type="GO" id="GO:0003857">
    <property type="term" value="F:(3S)-3-hydroxyacyl-CoA dehydrogenase (NAD+) activity"/>
    <property type="evidence" value="ECO:0007669"/>
    <property type="project" value="UniProtKB-EC"/>
</dbReference>
<evidence type="ECO:0000313" key="20">
    <source>
        <dbReference type="Proteomes" id="UP000614216"/>
    </source>
</evidence>
<dbReference type="CDD" id="cd00833">
    <property type="entry name" value="PKS"/>
    <property type="match status" value="3"/>
</dbReference>
<dbReference type="Pfam" id="PF00109">
    <property type="entry name" value="ketoacyl-synt"/>
    <property type="match status" value="3"/>
</dbReference>
<dbReference type="Gene3D" id="3.10.129.110">
    <property type="entry name" value="Polyketide synthase dehydratase"/>
    <property type="match status" value="2"/>
</dbReference>
<dbReference type="CDD" id="cd08953">
    <property type="entry name" value="KR_2_SDR_x"/>
    <property type="match status" value="2"/>
</dbReference>
<evidence type="ECO:0000256" key="4">
    <source>
        <dbReference type="ARBA" id="ARBA00022450"/>
    </source>
</evidence>
<comment type="similarity">
    <text evidence="14">Belongs to the enoyl-CoA hydratase/isomerase family.</text>
</comment>
<feature type="domain" description="PKS/mFAS DH" evidence="18">
    <location>
        <begin position="3211"/>
        <end position="3486"/>
    </location>
</feature>
<dbReference type="InterPro" id="IPR020841">
    <property type="entry name" value="PKS_Beta-ketoAc_synthase_dom"/>
</dbReference>
<dbReference type="InterPro" id="IPR014031">
    <property type="entry name" value="Ketoacyl_synth_C"/>
</dbReference>
<feature type="domain" description="Ketosynthase family 3 (KS3)" evidence="17">
    <location>
        <begin position="615"/>
        <end position="1036"/>
    </location>
</feature>
<dbReference type="InterPro" id="IPR054514">
    <property type="entry name" value="RhiE-like_linker"/>
</dbReference>
<dbReference type="CDD" id="cd06558">
    <property type="entry name" value="crotonase-like"/>
    <property type="match status" value="2"/>
</dbReference>
<feature type="domain" description="Ketosynthase family 3 (KS3)" evidence="17">
    <location>
        <begin position="2596"/>
        <end position="3019"/>
    </location>
</feature>
<dbReference type="SUPFAM" id="SSF53901">
    <property type="entry name" value="Thiolase-like"/>
    <property type="match status" value="3"/>
</dbReference>
<dbReference type="InterPro" id="IPR049551">
    <property type="entry name" value="PKS_DH_C"/>
</dbReference>
<dbReference type="InterPro" id="IPR050091">
    <property type="entry name" value="PKS_NRPS_Biosynth_Enz"/>
</dbReference>
<name>A0A937G336_9BACT</name>
<feature type="domain" description="Carrier" evidence="16">
    <location>
        <begin position="2341"/>
        <end position="2418"/>
    </location>
</feature>
<comment type="pathway">
    <text evidence="3">Antibiotic biosynthesis.</text>
</comment>
<dbReference type="FunFam" id="3.40.47.10:FF:000019">
    <property type="entry name" value="Polyketide synthase type I"/>
    <property type="match status" value="2"/>
</dbReference>
<dbReference type="InterPro" id="IPR018376">
    <property type="entry name" value="Enoyl-CoA_hyd/isom_CS"/>
</dbReference>
<evidence type="ECO:0000313" key="19">
    <source>
        <dbReference type="EMBL" id="MBL6449563.1"/>
    </source>
</evidence>
<dbReference type="InterPro" id="IPR001753">
    <property type="entry name" value="Enoyl-CoA_hydra/iso"/>
</dbReference>
<dbReference type="Gene3D" id="1.10.1240.100">
    <property type="match status" value="3"/>
</dbReference>
<comment type="caution">
    <text evidence="19">The sequence shown here is derived from an EMBL/GenBank/DDBJ whole genome shotgun (WGS) entry which is preliminary data.</text>
</comment>
<dbReference type="SMART" id="SM00823">
    <property type="entry name" value="PKS_PP"/>
    <property type="match status" value="4"/>
</dbReference>
<keyword evidence="5" id="KW-0963">Cytoplasm</keyword>
<evidence type="ECO:0000256" key="11">
    <source>
        <dbReference type="ARBA" id="ARBA00049556"/>
    </source>
</evidence>
<dbReference type="SUPFAM" id="SSF47336">
    <property type="entry name" value="ACP-like"/>
    <property type="match status" value="4"/>
</dbReference>
<dbReference type="Pfam" id="PF08659">
    <property type="entry name" value="KR"/>
    <property type="match status" value="2"/>
</dbReference>
<dbReference type="SMART" id="SM00822">
    <property type="entry name" value="PKS_KR"/>
    <property type="match status" value="2"/>
</dbReference>
<keyword evidence="4" id="KW-0596">Phosphopantetheine</keyword>
<dbReference type="PANTHER" id="PTHR43775:SF37">
    <property type="entry name" value="SI:DKEY-61P9.11"/>
    <property type="match status" value="1"/>
</dbReference>
<accession>A0A937G336</accession>
<evidence type="ECO:0000256" key="7">
    <source>
        <dbReference type="ARBA" id="ARBA00022679"/>
    </source>
</evidence>
<dbReference type="Pfam" id="PF00378">
    <property type="entry name" value="ECH_1"/>
    <property type="match status" value="3"/>
</dbReference>
<proteinExistence type="inferred from homology"/>
<dbReference type="InterPro" id="IPR036291">
    <property type="entry name" value="NAD(P)-bd_dom_sf"/>
</dbReference>
<organism evidence="19 20">
    <name type="scientific">Fulvivirga marina</name>
    <dbReference type="NCBI Taxonomy" id="2494733"/>
    <lineage>
        <taxon>Bacteria</taxon>
        <taxon>Pseudomonadati</taxon>
        <taxon>Bacteroidota</taxon>
        <taxon>Cytophagia</taxon>
        <taxon>Cytophagales</taxon>
        <taxon>Fulvivirgaceae</taxon>
        <taxon>Fulvivirga</taxon>
    </lineage>
</organism>
<feature type="region of interest" description="N-terminal hotdog fold" evidence="13">
    <location>
        <begin position="1206"/>
        <end position="1337"/>
    </location>
</feature>
<comment type="subcellular location">
    <subcellularLocation>
        <location evidence="2">Cytoplasm</location>
    </subcellularLocation>
</comment>
<dbReference type="InterPro" id="IPR018201">
    <property type="entry name" value="Ketoacyl_synth_AS"/>
</dbReference>
<protein>
    <submittedName>
        <fullName evidence="19">SDR family NAD(P)-dependent oxidoreductase</fullName>
    </submittedName>
</protein>
<dbReference type="InterPro" id="IPR014030">
    <property type="entry name" value="Ketoacyl_synth_N"/>
</dbReference>
<comment type="caution">
    <text evidence="13">Lacks conserved residue(s) required for the propagation of feature annotation.</text>
</comment>
<dbReference type="InterPro" id="IPR049552">
    <property type="entry name" value="PKS_DH_N"/>
</dbReference>
<dbReference type="PANTHER" id="PTHR43775">
    <property type="entry name" value="FATTY ACID SYNTHASE"/>
    <property type="match status" value="1"/>
</dbReference>